<evidence type="ECO:0000256" key="1">
    <source>
        <dbReference type="SAM" id="SignalP"/>
    </source>
</evidence>
<organism evidence="2 3">
    <name type="scientific">Lineolata rhizophorae</name>
    <dbReference type="NCBI Taxonomy" id="578093"/>
    <lineage>
        <taxon>Eukaryota</taxon>
        <taxon>Fungi</taxon>
        <taxon>Dikarya</taxon>
        <taxon>Ascomycota</taxon>
        <taxon>Pezizomycotina</taxon>
        <taxon>Dothideomycetes</taxon>
        <taxon>Dothideomycetes incertae sedis</taxon>
        <taxon>Lineolatales</taxon>
        <taxon>Lineolataceae</taxon>
        <taxon>Lineolata</taxon>
    </lineage>
</organism>
<feature type="signal peptide" evidence="1">
    <location>
        <begin position="1"/>
        <end position="19"/>
    </location>
</feature>
<dbReference type="Proteomes" id="UP000799766">
    <property type="component" value="Unassembled WGS sequence"/>
</dbReference>
<evidence type="ECO:0000313" key="3">
    <source>
        <dbReference type="Proteomes" id="UP000799766"/>
    </source>
</evidence>
<reference evidence="2" key="1">
    <citation type="journal article" date="2020" name="Stud. Mycol.">
        <title>101 Dothideomycetes genomes: a test case for predicting lifestyles and emergence of pathogens.</title>
        <authorList>
            <person name="Haridas S."/>
            <person name="Albert R."/>
            <person name="Binder M."/>
            <person name="Bloem J."/>
            <person name="Labutti K."/>
            <person name="Salamov A."/>
            <person name="Andreopoulos B."/>
            <person name="Baker S."/>
            <person name="Barry K."/>
            <person name="Bills G."/>
            <person name="Bluhm B."/>
            <person name="Cannon C."/>
            <person name="Castanera R."/>
            <person name="Culley D."/>
            <person name="Daum C."/>
            <person name="Ezra D."/>
            <person name="Gonzalez J."/>
            <person name="Henrissat B."/>
            <person name="Kuo A."/>
            <person name="Liang C."/>
            <person name="Lipzen A."/>
            <person name="Lutzoni F."/>
            <person name="Magnuson J."/>
            <person name="Mondo S."/>
            <person name="Nolan M."/>
            <person name="Ohm R."/>
            <person name="Pangilinan J."/>
            <person name="Park H.-J."/>
            <person name="Ramirez L."/>
            <person name="Alfaro M."/>
            <person name="Sun H."/>
            <person name="Tritt A."/>
            <person name="Yoshinaga Y."/>
            <person name="Zwiers L.-H."/>
            <person name="Turgeon B."/>
            <person name="Goodwin S."/>
            <person name="Spatafora J."/>
            <person name="Crous P."/>
            <person name="Grigoriev I."/>
        </authorList>
    </citation>
    <scope>NUCLEOTIDE SEQUENCE</scope>
    <source>
        <strain evidence="2">ATCC 16933</strain>
    </source>
</reference>
<dbReference type="EMBL" id="MU001671">
    <property type="protein sequence ID" value="KAF2461438.1"/>
    <property type="molecule type" value="Genomic_DNA"/>
</dbReference>
<keyword evidence="3" id="KW-1185">Reference proteome</keyword>
<dbReference type="AlphaFoldDB" id="A0A6A6PBY5"/>
<accession>A0A6A6PBY5</accession>
<sequence length="138" mass="15703">MRLFAIAVAILGLSSTVIASEDVQADNKFYVRFDSFFYEVRDPDPRCIMYFFKHRDQKGDYWLWYNVRMNACIGVTEDDRPLRSFDIICRDEKGTLDDGDASGEAVDGAVLERGEGPIKFANGMGTWIVNFSLPGPNW</sequence>
<protein>
    <submittedName>
        <fullName evidence="2">Uncharacterized protein</fullName>
    </submittedName>
</protein>
<keyword evidence="1" id="KW-0732">Signal</keyword>
<gene>
    <name evidence="2" type="ORF">BDY21DRAFT_368664</name>
</gene>
<evidence type="ECO:0000313" key="2">
    <source>
        <dbReference type="EMBL" id="KAF2461438.1"/>
    </source>
</evidence>
<proteinExistence type="predicted"/>
<feature type="chain" id="PRO_5025403424" evidence="1">
    <location>
        <begin position="20"/>
        <end position="138"/>
    </location>
</feature>
<name>A0A6A6PBY5_9PEZI</name>